<evidence type="ECO:0000259" key="2">
    <source>
        <dbReference type="Pfam" id="PF07732"/>
    </source>
</evidence>
<sequence length="192" mass="21504">MHYHYTTSPRADRVMEANNIIIKPRGCSLFLGLFLFFAFSASLADAETHYHDFVVQQTPVKRLCRTHNIITVNGQLPGPTLEVRDGDTLVIKVVNSARYNVTLHWHGIRQMRTPWADGPEFVTQCPIQQEPPTLTGSQLKTRRGPYGGMLTANGLELLFMELLSSILNWVLLTPSHSPTTRPPSSLVTSSFS</sequence>
<dbReference type="AlphaFoldDB" id="A0A438KNK3"/>
<gene>
    <name evidence="3" type="primary">LAC13</name>
    <name evidence="3" type="ORF">CK203_008287</name>
</gene>
<evidence type="ECO:0000256" key="1">
    <source>
        <dbReference type="ARBA" id="ARBA00010609"/>
    </source>
</evidence>
<feature type="domain" description="Plastocyanin-like" evidence="2">
    <location>
        <begin position="55"/>
        <end position="129"/>
    </location>
</feature>
<dbReference type="GO" id="GO:0005507">
    <property type="term" value="F:copper ion binding"/>
    <property type="evidence" value="ECO:0007669"/>
    <property type="project" value="InterPro"/>
</dbReference>
<dbReference type="InterPro" id="IPR008972">
    <property type="entry name" value="Cupredoxin"/>
</dbReference>
<comment type="caution">
    <text evidence="3">The sequence shown here is derived from an EMBL/GenBank/DDBJ whole genome shotgun (WGS) entry which is preliminary data.</text>
</comment>
<organism evidence="3 4">
    <name type="scientific">Vitis vinifera</name>
    <name type="common">Grape</name>
    <dbReference type="NCBI Taxonomy" id="29760"/>
    <lineage>
        <taxon>Eukaryota</taxon>
        <taxon>Viridiplantae</taxon>
        <taxon>Streptophyta</taxon>
        <taxon>Embryophyta</taxon>
        <taxon>Tracheophyta</taxon>
        <taxon>Spermatophyta</taxon>
        <taxon>Magnoliopsida</taxon>
        <taxon>eudicotyledons</taxon>
        <taxon>Gunneridae</taxon>
        <taxon>Pentapetalae</taxon>
        <taxon>rosids</taxon>
        <taxon>Vitales</taxon>
        <taxon>Vitaceae</taxon>
        <taxon>Viteae</taxon>
        <taxon>Vitis</taxon>
    </lineage>
</organism>
<dbReference type="PANTHER" id="PTHR11709:SF68">
    <property type="entry name" value="LACCASE-13"/>
    <property type="match status" value="1"/>
</dbReference>
<evidence type="ECO:0000313" key="4">
    <source>
        <dbReference type="Proteomes" id="UP000288805"/>
    </source>
</evidence>
<dbReference type="EMBL" id="QGNW01000002">
    <property type="protein sequence ID" value="RVX22789.1"/>
    <property type="molecule type" value="Genomic_DNA"/>
</dbReference>
<dbReference type="InterPro" id="IPR045087">
    <property type="entry name" value="Cu-oxidase_fam"/>
</dbReference>
<dbReference type="Pfam" id="PF07732">
    <property type="entry name" value="Cu-oxidase_3"/>
    <property type="match status" value="1"/>
</dbReference>
<proteinExistence type="inferred from homology"/>
<dbReference type="Proteomes" id="UP000288805">
    <property type="component" value="Unassembled WGS sequence"/>
</dbReference>
<dbReference type="SUPFAM" id="SSF49503">
    <property type="entry name" value="Cupredoxins"/>
    <property type="match status" value="1"/>
</dbReference>
<dbReference type="Gene3D" id="2.60.40.420">
    <property type="entry name" value="Cupredoxins - blue copper proteins"/>
    <property type="match status" value="1"/>
</dbReference>
<dbReference type="InterPro" id="IPR011707">
    <property type="entry name" value="Cu-oxidase-like_N"/>
</dbReference>
<reference evidence="3 4" key="1">
    <citation type="journal article" date="2018" name="PLoS Genet.">
        <title>Population sequencing reveals clonal diversity and ancestral inbreeding in the grapevine cultivar Chardonnay.</title>
        <authorList>
            <person name="Roach M.J."/>
            <person name="Johnson D.L."/>
            <person name="Bohlmann J."/>
            <person name="van Vuuren H.J."/>
            <person name="Jones S.J."/>
            <person name="Pretorius I.S."/>
            <person name="Schmidt S.A."/>
            <person name="Borneman A.R."/>
        </authorList>
    </citation>
    <scope>NUCLEOTIDE SEQUENCE [LARGE SCALE GENOMIC DNA]</scope>
    <source>
        <strain evidence="4">cv. Chardonnay</strain>
        <tissue evidence="3">Leaf</tissue>
    </source>
</reference>
<protein>
    <submittedName>
        <fullName evidence="3">Laccase-13</fullName>
    </submittedName>
</protein>
<dbReference type="PANTHER" id="PTHR11709">
    <property type="entry name" value="MULTI-COPPER OXIDASE"/>
    <property type="match status" value="1"/>
</dbReference>
<accession>A0A438KNK3</accession>
<evidence type="ECO:0000313" key="3">
    <source>
        <dbReference type="EMBL" id="RVX22789.1"/>
    </source>
</evidence>
<name>A0A438KNK3_VITVI</name>
<comment type="similarity">
    <text evidence="1">Belongs to the multicopper oxidase family.</text>
</comment>